<gene>
    <name evidence="6" type="ORF">HDF14_001198</name>
</gene>
<dbReference type="InterPro" id="IPR019808">
    <property type="entry name" value="Histidine_triad_CS"/>
</dbReference>
<evidence type="ECO:0000313" key="6">
    <source>
        <dbReference type="EMBL" id="MBB5327593.1"/>
    </source>
</evidence>
<comment type="caution">
    <text evidence="6">The sequence shown here is derived from an EMBL/GenBank/DDBJ whole genome shotgun (WGS) entry which is preliminary data.</text>
</comment>
<dbReference type="PRINTS" id="PR00332">
    <property type="entry name" value="HISTRIAD"/>
</dbReference>
<dbReference type="SUPFAM" id="SSF54197">
    <property type="entry name" value="HIT-like"/>
    <property type="match status" value="1"/>
</dbReference>
<dbReference type="AlphaFoldDB" id="A0A9X0U2T2"/>
<dbReference type="PANTHER" id="PTHR23089">
    <property type="entry name" value="HISTIDINE TRIAD HIT PROTEIN"/>
    <property type="match status" value="1"/>
</dbReference>
<dbReference type="InterPro" id="IPR011146">
    <property type="entry name" value="HIT-like"/>
</dbReference>
<dbReference type="Gene3D" id="3.30.428.10">
    <property type="entry name" value="HIT-like"/>
    <property type="match status" value="1"/>
</dbReference>
<feature type="domain" description="PLAT" evidence="4">
    <location>
        <begin position="89"/>
        <end position="123"/>
    </location>
</feature>
<reference evidence="6 7" key="1">
    <citation type="submission" date="2020-08" db="EMBL/GenBank/DDBJ databases">
        <title>Genomic Encyclopedia of Type Strains, Phase IV (KMG-V): Genome sequencing to study the core and pangenomes of soil and plant-associated prokaryotes.</title>
        <authorList>
            <person name="Whitman W."/>
        </authorList>
    </citation>
    <scope>NUCLEOTIDE SEQUENCE [LARGE SCALE GENOMIC DNA]</scope>
    <source>
        <strain evidence="6 7">X5P2</strain>
    </source>
</reference>
<dbReference type="InterPro" id="IPR001310">
    <property type="entry name" value="Histidine_triad_HIT"/>
</dbReference>
<evidence type="ECO:0000256" key="2">
    <source>
        <dbReference type="PIRSR" id="PIRSR601310-3"/>
    </source>
</evidence>
<protein>
    <submittedName>
        <fullName evidence="6">Histidine triad (HIT) family protein</fullName>
    </submittedName>
</protein>
<dbReference type="RefSeq" id="WP_313899494.1">
    <property type="nucleotide sequence ID" value="NZ_JACHEB010000002.1"/>
</dbReference>
<dbReference type="Proteomes" id="UP000535182">
    <property type="component" value="Unassembled WGS sequence"/>
</dbReference>
<dbReference type="InterPro" id="IPR001024">
    <property type="entry name" value="PLAT/LH2_dom"/>
</dbReference>
<proteinExistence type="predicted"/>
<feature type="short sequence motif" description="Histidine triad motif" evidence="2 3">
    <location>
        <begin position="107"/>
        <end position="111"/>
    </location>
</feature>
<dbReference type="Pfam" id="PF01230">
    <property type="entry name" value="HIT"/>
    <property type="match status" value="1"/>
</dbReference>
<evidence type="ECO:0000313" key="7">
    <source>
        <dbReference type="Proteomes" id="UP000535182"/>
    </source>
</evidence>
<name>A0A9X0U2T2_9BACT</name>
<dbReference type="InterPro" id="IPR036265">
    <property type="entry name" value="HIT-like_sf"/>
</dbReference>
<evidence type="ECO:0000256" key="1">
    <source>
        <dbReference type="PIRSR" id="PIRSR601310-1"/>
    </source>
</evidence>
<evidence type="ECO:0000256" key="3">
    <source>
        <dbReference type="PROSITE-ProRule" id="PRU00464"/>
    </source>
</evidence>
<evidence type="ECO:0000259" key="4">
    <source>
        <dbReference type="PROSITE" id="PS50095"/>
    </source>
</evidence>
<evidence type="ECO:0000259" key="5">
    <source>
        <dbReference type="PROSITE" id="PS51084"/>
    </source>
</evidence>
<keyword evidence="7" id="KW-1185">Reference proteome</keyword>
<dbReference type="PROSITE" id="PS50095">
    <property type="entry name" value="PLAT"/>
    <property type="match status" value="1"/>
</dbReference>
<dbReference type="EMBL" id="JACHEB010000002">
    <property type="protein sequence ID" value="MBB5327593.1"/>
    <property type="molecule type" value="Genomic_DNA"/>
</dbReference>
<feature type="active site" description="Tele-AMP-histidine intermediate" evidence="1">
    <location>
        <position position="109"/>
    </location>
</feature>
<dbReference type="PROSITE" id="PS00892">
    <property type="entry name" value="HIT_1"/>
    <property type="match status" value="1"/>
</dbReference>
<organism evidence="6 7">
    <name type="scientific">Tunturiibacter gelidiferens</name>
    <dbReference type="NCBI Taxonomy" id="3069689"/>
    <lineage>
        <taxon>Bacteria</taxon>
        <taxon>Pseudomonadati</taxon>
        <taxon>Acidobacteriota</taxon>
        <taxon>Terriglobia</taxon>
        <taxon>Terriglobales</taxon>
        <taxon>Acidobacteriaceae</taxon>
        <taxon>Tunturiibacter</taxon>
    </lineage>
</organism>
<dbReference type="CDD" id="cd01276">
    <property type="entry name" value="PKCI_related"/>
    <property type="match status" value="1"/>
</dbReference>
<dbReference type="PROSITE" id="PS51084">
    <property type="entry name" value="HIT_2"/>
    <property type="match status" value="1"/>
</dbReference>
<dbReference type="GO" id="GO:0003824">
    <property type="term" value="F:catalytic activity"/>
    <property type="evidence" value="ECO:0007669"/>
    <property type="project" value="InterPro"/>
</dbReference>
<dbReference type="FunFam" id="3.30.428.10:FF:000005">
    <property type="entry name" value="Histidine triad nucleotide-binding protein 1"/>
    <property type="match status" value="1"/>
</dbReference>
<feature type="domain" description="HIT" evidence="5">
    <location>
        <begin position="15"/>
        <end position="123"/>
    </location>
</feature>
<accession>A0A9X0U2T2</accession>
<sequence length="123" mass="13385">MMKITPSNIASSECLFCKIVAGDIPANRVYEDQFCIGFPDINPQAPTHLLIIPKQHIASTAKAEAEHSPLLGSLMSAAAEIARKEKLHKGYRIVVNTGDDGGQTVNHLHLHLLGGRHMKWPPG</sequence>